<name>A0A9X6ZRW5_BACTU</name>
<gene>
    <name evidence="2" type="ORF">COJ15_22795</name>
</gene>
<evidence type="ECO:0000313" key="2">
    <source>
        <dbReference type="EMBL" id="PFJ36444.1"/>
    </source>
</evidence>
<protein>
    <submittedName>
        <fullName evidence="2">Uncharacterized protein</fullName>
    </submittedName>
</protein>
<organism evidence="2 3">
    <name type="scientific">Bacillus thuringiensis</name>
    <dbReference type="NCBI Taxonomy" id="1428"/>
    <lineage>
        <taxon>Bacteria</taxon>
        <taxon>Bacillati</taxon>
        <taxon>Bacillota</taxon>
        <taxon>Bacilli</taxon>
        <taxon>Bacillales</taxon>
        <taxon>Bacillaceae</taxon>
        <taxon>Bacillus</taxon>
        <taxon>Bacillus cereus group</taxon>
    </lineage>
</organism>
<evidence type="ECO:0000313" key="3">
    <source>
        <dbReference type="Proteomes" id="UP000224003"/>
    </source>
</evidence>
<keyword evidence="1" id="KW-0472">Membrane</keyword>
<evidence type="ECO:0000256" key="1">
    <source>
        <dbReference type="SAM" id="Phobius"/>
    </source>
</evidence>
<feature type="transmembrane region" description="Helical" evidence="1">
    <location>
        <begin position="14"/>
        <end position="42"/>
    </location>
</feature>
<dbReference type="Proteomes" id="UP000224003">
    <property type="component" value="Unassembled WGS sequence"/>
</dbReference>
<dbReference type="EMBL" id="NUVX01000042">
    <property type="protein sequence ID" value="PFJ36444.1"/>
    <property type="molecule type" value="Genomic_DNA"/>
</dbReference>
<keyword evidence="1" id="KW-0812">Transmembrane</keyword>
<dbReference type="AlphaFoldDB" id="A0A9X6ZRW5"/>
<proteinExistence type="predicted"/>
<comment type="caution">
    <text evidence="2">The sequence shown here is derived from an EMBL/GenBank/DDBJ whole genome shotgun (WGS) entry which is preliminary data.</text>
</comment>
<dbReference type="RefSeq" id="WP_071680010.1">
    <property type="nucleotide sequence ID" value="NZ_NUVX01000042.1"/>
</dbReference>
<accession>A0A9X6ZRW5</accession>
<reference evidence="2 3" key="1">
    <citation type="submission" date="2017-09" db="EMBL/GenBank/DDBJ databases">
        <title>Large-scale bioinformatics analysis of Bacillus genomes uncovers conserved roles of natural products in bacterial physiology.</title>
        <authorList>
            <consortium name="Agbiome Team Llc"/>
            <person name="Bleich R.M."/>
            <person name="Grubbs K.J."/>
            <person name="Santa Maria K.C."/>
            <person name="Allen S.E."/>
            <person name="Farag S."/>
            <person name="Shank E.A."/>
            <person name="Bowers A."/>
        </authorList>
    </citation>
    <scope>NUCLEOTIDE SEQUENCE [LARGE SCALE GENOMIC DNA]</scope>
    <source>
        <strain evidence="2 3">AFS085496</strain>
    </source>
</reference>
<sequence length="72" mass="8144">MSERLSDLLLGAAIGYYLVPTIVIFGMTVHWVLVSLCLVYAYRGLKKLGKFLWTKLIAAIANELKKQNDLKM</sequence>
<keyword evidence="1" id="KW-1133">Transmembrane helix</keyword>